<proteinExistence type="predicted"/>
<accession>A0A8J3MXZ4</accession>
<dbReference type="GO" id="GO:0019441">
    <property type="term" value="P:L-tryptophan catabolic process to kynurenine"/>
    <property type="evidence" value="ECO:0007669"/>
    <property type="project" value="InterPro"/>
</dbReference>
<organism evidence="1 2">
    <name type="scientific">Ktedonospora formicarum</name>
    <dbReference type="NCBI Taxonomy" id="2778364"/>
    <lineage>
        <taxon>Bacteria</taxon>
        <taxon>Bacillati</taxon>
        <taxon>Chloroflexota</taxon>
        <taxon>Ktedonobacteria</taxon>
        <taxon>Ktedonobacterales</taxon>
        <taxon>Ktedonobacteraceae</taxon>
        <taxon>Ktedonospora</taxon>
    </lineage>
</organism>
<reference evidence="1" key="1">
    <citation type="submission" date="2020-10" db="EMBL/GenBank/DDBJ databases">
        <title>Taxonomic study of unclassified bacteria belonging to the class Ktedonobacteria.</title>
        <authorList>
            <person name="Yabe S."/>
            <person name="Wang C.M."/>
            <person name="Zheng Y."/>
            <person name="Sakai Y."/>
            <person name="Cavaletti L."/>
            <person name="Monciardini P."/>
            <person name="Donadio S."/>
        </authorList>
    </citation>
    <scope>NUCLEOTIDE SEQUENCE</scope>
    <source>
        <strain evidence="1">SOSP1-1</strain>
    </source>
</reference>
<dbReference type="InterPro" id="IPR007325">
    <property type="entry name" value="KFase/CYL"/>
</dbReference>
<dbReference type="RefSeq" id="WP_220199299.1">
    <property type="nucleotide sequence ID" value="NZ_BNJF01000007.1"/>
</dbReference>
<dbReference type="Proteomes" id="UP000612362">
    <property type="component" value="Unassembled WGS sequence"/>
</dbReference>
<dbReference type="PANTHER" id="PTHR31118">
    <property type="entry name" value="CYCLASE-LIKE PROTEIN 2"/>
    <property type="match status" value="1"/>
</dbReference>
<dbReference type="Pfam" id="PF04199">
    <property type="entry name" value="Cyclase"/>
    <property type="match status" value="1"/>
</dbReference>
<dbReference type="InterPro" id="IPR037175">
    <property type="entry name" value="KFase_sf"/>
</dbReference>
<gene>
    <name evidence="1" type="ORF">KSX_84110</name>
</gene>
<dbReference type="PANTHER" id="PTHR31118:SF12">
    <property type="entry name" value="CYCLASE-LIKE PROTEIN 2"/>
    <property type="match status" value="1"/>
</dbReference>
<keyword evidence="2" id="KW-1185">Reference proteome</keyword>
<protein>
    <recommendedName>
        <fullName evidence="3">Cyclase</fullName>
    </recommendedName>
</protein>
<evidence type="ECO:0000313" key="1">
    <source>
        <dbReference type="EMBL" id="GHO50248.1"/>
    </source>
</evidence>
<comment type="caution">
    <text evidence="1">The sequence shown here is derived from an EMBL/GenBank/DDBJ whole genome shotgun (WGS) entry which is preliminary data.</text>
</comment>
<evidence type="ECO:0008006" key="3">
    <source>
        <dbReference type="Google" id="ProtNLM"/>
    </source>
</evidence>
<dbReference type="SUPFAM" id="SSF102198">
    <property type="entry name" value="Putative cyclase"/>
    <property type="match status" value="1"/>
</dbReference>
<dbReference type="AlphaFoldDB" id="A0A8J3MXZ4"/>
<dbReference type="EMBL" id="BNJF01000007">
    <property type="protein sequence ID" value="GHO50248.1"/>
    <property type="molecule type" value="Genomic_DNA"/>
</dbReference>
<dbReference type="GO" id="GO:0004061">
    <property type="term" value="F:arylformamidase activity"/>
    <property type="evidence" value="ECO:0007669"/>
    <property type="project" value="InterPro"/>
</dbReference>
<evidence type="ECO:0000313" key="2">
    <source>
        <dbReference type="Proteomes" id="UP000612362"/>
    </source>
</evidence>
<sequence>MPQIIDLSMPIEPHPRDPNFGGVRLTDHESGGDQIWRALFFPRKATLRKRLNGFLRYLRLRKQANRHSFPDGKFLSNEVYTVSVHCGAHFDAPYHFGPTCEGEPARRVHEVPLEWCYGHGVVLDLSHKGPKAAITVEDLQDALARANYELQPKDIVLIRTDSDKLWPHPEYFSAHPGMTLEATRWLVERGIKVIGIDTNGFDLPFMEMVQAYLSTKDSKTLWPTHMYGRVREYFHMERLANLHLLPKSHGFQVACFPVAIRDAGASWVRAVAIV</sequence>
<name>A0A8J3MXZ4_9CHLR</name>
<dbReference type="Gene3D" id="3.50.30.50">
    <property type="entry name" value="Putative cyclase"/>
    <property type="match status" value="1"/>
</dbReference>